<protein>
    <submittedName>
        <fullName evidence="2">SDR family oxidoreductase</fullName>
    </submittedName>
</protein>
<dbReference type="Pfam" id="PF01370">
    <property type="entry name" value="Epimerase"/>
    <property type="match status" value="1"/>
</dbReference>
<proteinExistence type="predicted"/>
<dbReference type="PANTHER" id="PTHR48079">
    <property type="entry name" value="PROTEIN YEEZ"/>
    <property type="match status" value="1"/>
</dbReference>
<accession>A0AA49JEQ8</accession>
<sequence length="276" mass="30541">MSEKKTISILGCGWLGLPLACAFLSEGYTVRGSTTHAEKLKMLEAEGINPYLIRLDPDLNADHDPTFFQSDILIINIPPGRRRENVETFYPTQIQAIIAKQPAPKIIFVSSSSVYPDVNRVVTEVDSPTPENVDGLVRSSGKALLLAEQLIQKYSGQATVLRFSGLMGPDRHPGRFLAGKKLDTSGKAPVNYIHLDDCVAIILQLVQQDVWGEVFNGCADKHPSKEDFYTQAAKKLGKEPPQFNTEGELSYKQVSGEKLKQQLSYQFIHPDPLGML</sequence>
<dbReference type="CDD" id="cd05266">
    <property type="entry name" value="SDR_a4"/>
    <property type="match status" value="1"/>
</dbReference>
<dbReference type="InterPro" id="IPR051783">
    <property type="entry name" value="NAD(P)-dependent_oxidoreduct"/>
</dbReference>
<dbReference type="InterPro" id="IPR001509">
    <property type="entry name" value="Epimerase_deHydtase"/>
</dbReference>
<dbReference type="EMBL" id="CP120682">
    <property type="protein sequence ID" value="WKN37601.1"/>
    <property type="molecule type" value="Genomic_DNA"/>
</dbReference>
<evidence type="ECO:0000313" key="2">
    <source>
        <dbReference type="EMBL" id="WKN37601.1"/>
    </source>
</evidence>
<dbReference type="SUPFAM" id="SSF51735">
    <property type="entry name" value="NAD(P)-binding Rossmann-fold domains"/>
    <property type="match status" value="1"/>
</dbReference>
<dbReference type="Gene3D" id="3.40.50.720">
    <property type="entry name" value="NAD(P)-binding Rossmann-like Domain"/>
    <property type="match status" value="1"/>
</dbReference>
<name>A0AA49JEQ8_9BACT</name>
<reference evidence="2" key="2">
    <citation type="journal article" date="2024" name="Antonie Van Leeuwenhoek">
        <title>Roseihalotalea indica gen. nov., sp. nov., a halophilic Bacteroidetes from mesopelagic Southwest Indian Ocean with higher carbohydrate metabolic potential.</title>
        <authorList>
            <person name="Chen B."/>
            <person name="Zhang M."/>
            <person name="Lin D."/>
            <person name="Ye J."/>
            <person name="Tang K."/>
        </authorList>
    </citation>
    <scope>NUCLEOTIDE SEQUENCE</scope>
    <source>
        <strain evidence="2">TK19036</strain>
    </source>
</reference>
<dbReference type="PANTHER" id="PTHR48079:SF6">
    <property type="entry name" value="NAD(P)-BINDING DOMAIN-CONTAINING PROTEIN-RELATED"/>
    <property type="match status" value="1"/>
</dbReference>
<gene>
    <name evidence="2" type="ORF">K4G66_02605</name>
</gene>
<organism evidence="2">
    <name type="scientific">Roseihalotalea indica</name>
    <dbReference type="NCBI Taxonomy" id="2867963"/>
    <lineage>
        <taxon>Bacteria</taxon>
        <taxon>Pseudomonadati</taxon>
        <taxon>Bacteroidota</taxon>
        <taxon>Cytophagia</taxon>
        <taxon>Cytophagales</taxon>
        <taxon>Catalimonadaceae</taxon>
        <taxon>Roseihalotalea</taxon>
    </lineage>
</organism>
<dbReference type="GO" id="GO:0004029">
    <property type="term" value="F:aldehyde dehydrogenase (NAD+) activity"/>
    <property type="evidence" value="ECO:0007669"/>
    <property type="project" value="TreeGrafter"/>
</dbReference>
<dbReference type="InterPro" id="IPR036291">
    <property type="entry name" value="NAD(P)-bd_dom_sf"/>
</dbReference>
<feature type="domain" description="NAD-dependent epimerase/dehydratase" evidence="1">
    <location>
        <begin position="92"/>
        <end position="216"/>
    </location>
</feature>
<evidence type="ECO:0000259" key="1">
    <source>
        <dbReference type="Pfam" id="PF01370"/>
    </source>
</evidence>
<reference evidence="2" key="1">
    <citation type="journal article" date="2023" name="Comput. Struct. Biotechnol. J.">
        <title>Discovery of a novel marine Bacteroidetes with a rich repertoire of carbohydrate-active enzymes.</title>
        <authorList>
            <person name="Chen B."/>
            <person name="Liu G."/>
            <person name="Chen Q."/>
            <person name="Wang H."/>
            <person name="Liu L."/>
            <person name="Tang K."/>
        </authorList>
    </citation>
    <scope>NUCLEOTIDE SEQUENCE</scope>
    <source>
        <strain evidence="2">TK19036</strain>
    </source>
</reference>
<dbReference type="GO" id="GO:0005737">
    <property type="term" value="C:cytoplasm"/>
    <property type="evidence" value="ECO:0007669"/>
    <property type="project" value="TreeGrafter"/>
</dbReference>
<dbReference type="AlphaFoldDB" id="A0AA49JEQ8"/>